<evidence type="ECO:0000259" key="11">
    <source>
        <dbReference type="Pfam" id="PF01569"/>
    </source>
</evidence>
<evidence type="ECO:0000256" key="7">
    <source>
        <dbReference type="ARBA" id="ARBA00022801"/>
    </source>
</evidence>
<evidence type="ECO:0000256" key="4">
    <source>
        <dbReference type="ARBA" id="ARBA00012634"/>
    </source>
</evidence>
<dbReference type="GO" id="GO:0005789">
    <property type="term" value="C:endoplasmic reticulum membrane"/>
    <property type="evidence" value="ECO:0007669"/>
    <property type="project" value="UniProtKB-SubCell"/>
</dbReference>
<evidence type="ECO:0000313" key="13">
    <source>
        <dbReference type="Proteomes" id="UP001292079"/>
    </source>
</evidence>
<reference evidence="12" key="1">
    <citation type="submission" date="2022-04" db="EMBL/GenBank/DDBJ databases">
        <authorList>
            <person name="Xu L."/>
            <person name="Lv Z."/>
        </authorList>
    </citation>
    <scope>NUCLEOTIDE SEQUENCE</scope>
    <source>
        <strain evidence="12">LV_2022a</strain>
    </source>
</reference>
<keyword evidence="7" id="KW-0378">Hydrolase</keyword>
<evidence type="ECO:0000256" key="5">
    <source>
        <dbReference type="ARBA" id="ARBA00022432"/>
    </source>
</evidence>
<dbReference type="InterPro" id="IPR036938">
    <property type="entry name" value="PAP2/HPO_sf"/>
</dbReference>
<feature type="domain" description="Phosphatidic acid phosphatase type 2/haloperoxidase" evidence="11">
    <location>
        <begin position="57"/>
        <end position="140"/>
    </location>
</feature>
<name>A0AAE2D5B0_SCHME</name>
<keyword evidence="6" id="KW-0812">Transmembrane</keyword>
<dbReference type="PROSITE" id="PS51257">
    <property type="entry name" value="PROKAR_LIPOPROTEIN"/>
    <property type="match status" value="1"/>
</dbReference>
<keyword evidence="8" id="KW-0256">Endoplasmic reticulum</keyword>
<evidence type="ECO:0000256" key="10">
    <source>
        <dbReference type="ARBA" id="ARBA00023136"/>
    </source>
</evidence>
<comment type="similarity">
    <text evidence="3">Belongs to the glucose-6-phosphatase family.</text>
</comment>
<comment type="caution">
    <text evidence="12">The sequence shown here is derived from an EMBL/GenBank/DDBJ whole genome shotgun (WGS) entry which is preliminary data.</text>
</comment>
<dbReference type="Pfam" id="PF01569">
    <property type="entry name" value="PAP2"/>
    <property type="match status" value="1"/>
</dbReference>
<evidence type="ECO:0000256" key="3">
    <source>
        <dbReference type="ARBA" id="ARBA00009266"/>
    </source>
</evidence>
<sequence length="152" mass="17670">MDLIHKGGICFIQWVQSCENLEPFFTAASHIGNPNTAYLLTFPTAYYIDPTLGIVTVLCTVSSDWLNELFKWILYGHRPYWWVTMNQSLGEFDVLSIKQYPLTCETGPCSPSGHCMVTVASLAPITNYFYRKLNRCYIWFIINFNYFFQFTK</sequence>
<evidence type="ECO:0000256" key="9">
    <source>
        <dbReference type="ARBA" id="ARBA00022989"/>
    </source>
</evidence>
<dbReference type="InterPro" id="IPR000326">
    <property type="entry name" value="PAP2/HPO"/>
</dbReference>
<dbReference type="AlphaFoldDB" id="A0AAE2D5B0"/>
<dbReference type="PANTHER" id="PTHR12591:SF0">
    <property type="entry name" value="FI19814P1"/>
    <property type="match status" value="1"/>
</dbReference>
<proteinExistence type="inferred from homology"/>
<protein>
    <recommendedName>
        <fullName evidence="4">glucose-6-phosphatase</fullName>
        <ecNumber evidence="4">3.1.3.9</ecNumber>
    </recommendedName>
</protein>
<dbReference type="GO" id="GO:0006094">
    <property type="term" value="P:gluconeogenesis"/>
    <property type="evidence" value="ECO:0007669"/>
    <property type="project" value="UniProtKB-KW"/>
</dbReference>
<keyword evidence="5" id="KW-0312">Gluconeogenesis</keyword>
<evidence type="ECO:0000313" key="12">
    <source>
        <dbReference type="EMBL" id="KAK4471774.1"/>
    </source>
</evidence>
<dbReference type="EC" id="3.1.3.9" evidence="4"/>
<gene>
    <name evidence="12" type="ORF">MN116_005172</name>
</gene>
<keyword evidence="9" id="KW-1133">Transmembrane helix</keyword>
<dbReference type="GO" id="GO:0051156">
    <property type="term" value="P:glucose 6-phosphate metabolic process"/>
    <property type="evidence" value="ECO:0007669"/>
    <property type="project" value="TreeGrafter"/>
</dbReference>
<organism evidence="12 13">
    <name type="scientific">Schistosoma mekongi</name>
    <name type="common">Parasitic worm</name>
    <dbReference type="NCBI Taxonomy" id="38744"/>
    <lineage>
        <taxon>Eukaryota</taxon>
        <taxon>Metazoa</taxon>
        <taxon>Spiralia</taxon>
        <taxon>Lophotrochozoa</taxon>
        <taxon>Platyhelminthes</taxon>
        <taxon>Trematoda</taxon>
        <taxon>Digenea</taxon>
        <taxon>Strigeidida</taxon>
        <taxon>Schistosomatoidea</taxon>
        <taxon>Schistosomatidae</taxon>
        <taxon>Schistosoma</taxon>
    </lineage>
</organism>
<reference evidence="12" key="2">
    <citation type="journal article" date="2023" name="Infect Dis Poverty">
        <title>Chromosome-scale genome of the human blood fluke Schistosoma mekongi and its implications for public health.</title>
        <authorList>
            <person name="Zhou M."/>
            <person name="Xu L."/>
            <person name="Xu D."/>
            <person name="Chen W."/>
            <person name="Khan J."/>
            <person name="Hu Y."/>
            <person name="Huang H."/>
            <person name="Wei H."/>
            <person name="Zhang Y."/>
            <person name="Chusongsang P."/>
            <person name="Tanasarnprasert K."/>
            <person name="Hu X."/>
            <person name="Limpanont Y."/>
            <person name="Lv Z."/>
        </authorList>
    </citation>
    <scope>NUCLEOTIDE SEQUENCE</scope>
    <source>
        <strain evidence="12">LV_2022a</strain>
    </source>
</reference>
<keyword evidence="13" id="KW-1185">Reference proteome</keyword>
<comment type="subcellular location">
    <subcellularLocation>
        <location evidence="1">Endoplasmic reticulum membrane</location>
        <topology evidence="1">Multi-pass membrane protein</topology>
    </subcellularLocation>
</comment>
<comment type="pathway">
    <text evidence="2">Carbohydrate biosynthesis; gluconeogenesis.</text>
</comment>
<dbReference type="EMBL" id="JALJAT010000003">
    <property type="protein sequence ID" value="KAK4471774.1"/>
    <property type="molecule type" value="Genomic_DNA"/>
</dbReference>
<keyword evidence="10" id="KW-0472">Membrane</keyword>
<accession>A0AAE2D5B0</accession>
<dbReference type="SUPFAM" id="SSF48317">
    <property type="entry name" value="Acid phosphatase/Vanadium-dependent haloperoxidase"/>
    <property type="match status" value="1"/>
</dbReference>
<dbReference type="GO" id="GO:0004346">
    <property type="term" value="F:glucose-6-phosphatase activity"/>
    <property type="evidence" value="ECO:0007669"/>
    <property type="project" value="UniProtKB-EC"/>
</dbReference>
<dbReference type="PANTHER" id="PTHR12591">
    <property type="entry name" value="GLUCOSE-6-PHOSPHATASE"/>
    <property type="match status" value="1"/>
</dbReference>
<dbReference type="Proteomes" id="UP001292079">
    <property type="component" value="Unassembled WGS sequence"/>
</dbReference>
<evidence type="ECO:0000256" key="1">
    <source>
        <dbReference type="ARBA" id="ARBA00004477"/>
    </source>
</evidence>
<evidence type="ECO:0000256" key="6">
    <source>
        <dbReference type="ARBA" id="ARBA00022692"/>
    </source>
</evidence>
<evidence type="ECO:0000256" key="8">
    <source>
        <dbReference type="ARBA" id="ARBA00022824"/>
    </source>
</evidence>
<evidence type="ECO:0000256" key="2">
    <source>
        <dbReference type="ARBA" id="ARBA00004742"/>
    </source>
</evidence>